<feature type="compositionally biased region" description="Low complexity" evidence="6">
    <location>
        <begin position="1"/>
        <end position="20"/>
    </location>
</feature>
<keyword evidence="4" id="KW-0677">Repeat</keyword>
<evidence type="ECO:0000256" key="2">
    <source>
        <dbReference type="ARBA" id="ARBA00022490"/>
    </source>
</evidence>
<dbReference type="InterPro" id="IPR018247">
    <property type="entry name" value="EF_Hand_1_Ca_BS"/>
</dbReference>
<keyword evidence="3" id="KW-0479">Metal-binding</keyword>
<feature type="domain" description="EF-hand" evidence="7">
    <location>
        <begin position="29"/>
        <end position="64"/>
    </location>
</feature>
<accession>A0A7I8V3W4</accession>
<evidence type="ECO:0000256" key="6">
    <source>
        <dbReference type="SAM" id="MobiDB-lite"/>
    </source>
</evidence>
<gene>
    <name evidence="8" type="ORF">DGYR_LOCUS106</name>
</gene>
<dbReference type="PANTHER" id="PTHR46212">
    <property type="entry name" value="PEFLIN"/>
    <property type="match status" value="1"/>
</dbReference>
<dbReference type="PROSITE" id="PS50222">
    <property type="entry name" value="EF_HAND_2"/>
    <property type="match status" value="2"/>
</dbReference>
<keyword evidence="5" id="KW-0106">Calcium</keyword>
<dbReference type="InterPro" id="IPR002048">
    <property type="entry name" value="EF_hand_dom"/>
</dbReference>
<protein>
    <submittedName>
        <fullName evidence="8">DgyrCDS113</fullName>
    </submittedName>
</protein>
<dbReference type="EMBL" id="CAJFCJ010000001">
    <property type="protein sequence ID" value="CAD5110743.1"/>
    <property type="molecule type" value="Genomic_DNA"/>
</dbReference>
<dbReference type="Pfam" id="PF13405">
    <property type="entry name" value="EF-hand_6"/>
    <property type="match status" value="1"/>
</dbReference>
<dbReference type="Pfam" id="PF13499">
    <property type="entry name" value="EF-hand_7"/>
    <property type="match status" value="1"/>
</dbReference>
<dbReference type="SUPFAM" id="SSF47473">
    <property type="entry name" value="EF-hand"/>
    <property type="match status" value="1"/>
</dbReference>
<dbReference type="AlphaFoldDB" id="A0A7I8V3W4"/>
<evidence type="ECO:0000256" key="4">
    <source>
        <dbReference type="ARBA" id="ARBA00022737"/>
    </source>
</evidence>
<proteinExistence type="predicted"/>
<dbReference type="PANTHER" id="PTHR46212:SF3">
    <property type="entry name" value="GH27120P"/>
    <property type="match status" value="1"/>
</dbReference>
<evidence type="ECO:0000313" key="9">
    <source>
        <dbReference type="Proteomes" id="UP000549394"/>
    </source>
</evidence>
<evidence type="ECO:0000256" key="1">
    <source>
        <dbReference type="ARBA" id="ARBA00004496"/>
    </source>
</evidence>
<dbReference type="SMART" id="SM00054">
    <property type="entry name" value="EFh"/>
    <property type="match status" value="3"/>
</dbReference>
<dbReference type="GO" id="GO:0005737">
    <property type="term" value="C:cytoplasm"/>
    <property type="evidence" value="ECO:0007669"/>
    <property type="project" value="UniProtKB-SubCell"/>
</dbReference>
<feature type="compositionally biased region" description="Pro residues" evidence="6">
    <location>
        <begin position="21"/>
        <end position="30"/>
    </location>
</feature>
<comment type="subcellular location">
    <subcellularLocation>
        <location evidence="1">Cytoplasm</location>
    </subcellularLocation>
</comment>
<feature type="region of interest" description="Disordered" evidence="6">
    <location>
        <begin position="1"/>
        <end position="33"/>
    </location>
</feature>
<reference evidence="8 9" key="1">
    <citation type="submission" date="2020-08" db="EMBL/GenBank/DDBJ databases">
        <authorList>
            <person name="Hejnol A."/>
        </authorList>
    </citation>
    <scope>NUCLEOTIDE SEQUENCE [LARGE SCALE GENOMIC DNA]</scope>
</reference>
<dbReference type="PROSITE" id="PS00018">
    <property type="entry name" value="EF_HAND_1"/>
    <property type="match status" value="2"/>
</dbReference>
<dbReference type="GO" id="GO:0005509">
    <property type="term" value="F:calcium ion binding"/>
    <property type="evidence" value="ECO:0007669"/>
    <property type="project" value="InterPro"/>
</dbReference>
<name>A0A7I8V3W4_9ANNE</name>
<sequence length="197" mass="22661">MAYQYGQGQGYQQPQGYNNPPARPPPPNPNQPNLSQIFQAVDKDRSGFINAQELQSALSNGTHIPFNEETIKLMISMFDSSRSGQINFENFQRLWAYINQWQQTFRGFDRDNSGFVDQNELAQAFQQFGYRFSQDFIGLLMRKFNRHNGKMAFDDFIQCCVAVQSLTSTFASKDSQRKGQITVGFEEFLSMIFSVRT</sequence>
<dbReference type="GO" id="GO:0048306">
    <property type="term" value="F:calcium-dependent protein binding"/>
    <property type="evidence" value="ECO:0007669"/>
    <property type="project" value="UniProtKB-ARBA"/>
</dbReference>
<feature type="domain" description="EF-hand" evidence="7">
    <location>
        <begin position="96"/>
        <end position="131"/>
    </location>
</feature>
<dbReference type="InterPro" id="IPR051426">
    <property type="entry name" value="Peflin/Sorcin_CaBP"/>
</dbReference>
<keyword evidence="9" id="KW-1185">Reference proteome</keyword>
<dbReference type="Proteomes" id="UP000549394">
    <property type="component" value="Unassembled WGS sequence"/>
</dbReference>
<dbReference type="InterPro" id="IPR011992">
    <property type="entry name" value="EF-hand-dom_pair"/>
</dbReference>
<organism evidence="8 9">
    <name type="scientific">Dimorphilus gyrociliatus</name>
    <dbReference type="NCBI Taxonomy" id="2664684"/>
    <lineage>
        <taxon>Eukaryota</taxon>
        <taxon>Metazoa</taxon>
        <taxon>Spiralia</taxon>
        <taxon>Lophotrochozoa</taxon>
        <taxon>Annelida</taxon>
        <taxon>Polychaeta</taxon>
        <taxon>Polychaeta incertae sedis</taxon>
        <taxon>Dinophilidae</taxon>
        <taxon>Dimorphilus</taxon>
    </lineage>
</organism>
<dbReference type="OrthoDB" id="186625at2759"/>
<dbReference type="Gene3D" id="1.10.238.10">
    <property type="entry name" value="EF-hand"/>
    <property type="match status" value="1"/>
</dbReference>
<comment type="caution">
    <text evidence="8">The sequence shown here is derived from an EMBL/GenBank/DDBJ whole genome shotgun (WGS) entry which is preliminary data.</text>
</comment>
<keyword evidence="2" id="KW-0963">Cytoplasm</keyword>
<evidence type="ECO:0000256" key="5">
    <source>
        <dbReference type="ARBA" id="ARBA00022837"/>
    </source>
</evidence>
<evidence type="ECO:0000313" key="8">
    <source>
        <dbReference type="EMBL" id="CAD5110743.1"/>
    </source>
</evidence>
<evidence type="ECO:0000256" key="3">
    <source>
        <dbReference type="ARBA" id="ARBA00022723"/>
    </source>
</evidence>
<evidence type="ECO:0000259" key="7">
    <source>
        <dbReference type="PROSITE" id="PS50222"/>
    </source>
</evidence>